<keyword evidence="7" id="KW-1185">Reference proteome</keyword>
<dbReference type="AlphaFoldDB" id="A0A941CS36"/>
<evidence type="ECO:0000256" key="2">
    <source>
        <dbReference type="ARBA" id="ARBA00022630"/>
    </source>
</evidence>
<dbReference type="SUPFAM" id="SSF55469">
    <property type="entry name" value="FMN-dependent nitroreductase-like"/>
    <property type="match status" value="1"/>
</dbReference>
<evidence type="ECO:0000256" key="1">
    <source>
        <dbReference type="ARBA" id="ARBA00008366"/>
    </source>
</evidence>
<feature type="domain" description="Nitroreductase" evidence="5">
    <location>
        <begin position="10"/>
        <end position="162"/>
    </location>
</feature>
<protein>
    <submittedName>
        <fullName evidence="6">Nitroreductase family protein</fullName>
    </submittedName>
</protein>
<dbReference type="EMBL" id="JAGSCS010000020">
    <property type="protein sequence ID" value="MBR0577104.1"/>
    <property type="molecule type" value="Genomic_DNA"/>
</dbReference>
<dbReference type="PANTHER" id="PTHR43425">
    <property type="entry name" value="OXYGEN-INSENSITIVE NADPH NITROREDUCTASE"/>
    <property type="match status" value="1"/>
</dbReference>
<evidence type="ECO:0000313" key="7">
    <source>
        <dbReference type="Proteomes" id="UP000675379"/>
    </source>
</evidence>
<dbReference type="InterPro" id="IPR029479">
    <property type="entry name" value="Nitroreductase"/>
</dbReference>
<keyword evidence="4" id="KW-0560">Oxidoreductase</keyword>
<sequence length="204" mass="22957">MNSTIHLLNQHRTVRRFKSYPLKQDTLEELVLAGQRAATSNFAQAYTLIQVEDPEKRKILAELSGNQRHVEEAPLFLVFVADLERIWKASALQNTIPDTSYTEALILATVDTSLMAQNIMIAAESLGLGGVYVGGIRNQPQVVTSLLHLPAHTYPLFGMCLGFPDEWNDQKPRLPLPLVLKKEVYDRENELPLLQAYDAEIAVY</sequence>
<comment type="caution">
    <text evidence="6">The sequence shown here is derived from an EMBL/GenBank/DDBJ whole genome shotgun (WGS) entry which is preliminary data.</text>
</comment>
<name>A0A941CS36_9CLOT</name>
<evidence type="ECO:0000256" key="4">
    <source>
        <dbReference type="ARBA" id="ARBA00023002"/>
    </source>
</evidence>
<dbReference type="Proteomes" id="UP000675379">
    <property type="component" value="Unassembled WGS sequence"/>
</dbReference>
<proteinExistence type="inferred from homology"/>
<keyword evidence="2" id="KW-0285">Flavoprotein</keyword>
<accession>A0A941CS36</accession>
<dbReference type="RefSeq" id="WP_211802523.1">
    <property type="nucleotide sequence ID" value="NZ_JAGSCS010000020.1"/>
</dbReference>
<dbReference type="Pfam" id="PF00881">
    <property type="entry name" value="Nitroreductase"/>
    <property type="match status" value="1"/>
</dbReference>
<comment type="similarity">
    <text evidence="1">Belongs to the flavin oxidoreductase frp family.</text>
</comment>
<gene>
    <name evidence="6" type="ORF">KCG48_12340</name>
</gene>
<dbReference type="PIRSF" id="PIRSF005426">
    <property type="entry name" value="Frp"/>
    <property type="match status" value="1"/>
</dbReference>
<organism evidence="6 7">
    <name type="scientific">Proteiniclasticum sediminis</name>
    <dbReference type="NCBI Taxonomy" id="2804028"/>
    <lineage>
        <taxon>Bacteria</taxon>
        <taxon>Bacillati</taxon>
        <taxon>Bacillota</taxon>
        <taxon>Clostridia</taxon>
        <taxon>Eubacteriales</taxon>
        <taxon>Clostridiaceae</taxon>
        <taxon>Proteiniclasticum</taxon>
    </lineage>
</organism>
<dbReference type="Gene3D" id="3.40.109.10">
    <property type="entry name" value="NADH Oxidase"/>
    <property type="match status" value="1"/>
</dbReference>
<evidence type="ECO:0000259" key="5">
    <source>
        <dbReference type="Pfam" id="PF00881"/>
    </source>
</evidence>
<dbReference type="GO" id="GO:0016491">
    <property type="term" value="F:oxidoreductase activity"/>
    <property type="evidence" value="ECO:0007669"/>
    <property type="project" value="UniProtKB-KW"/>
</dbReference>
<dbReference type="InterPro" id="IPR016446">
    <property type="entry name" value="Flavin_OxRdtase_Frp"/>
</dbReference>
<keyword evidence="3" id="KW-0288">FMN</keyword>
<dbReference type="PANTHER" id="PTHR43425:SF2">
    <property type="entry name" value="OXYGEN-INSENSITIVE NADPH NITROREDUCTASE"/>
    <property type="match status" value="1"/>
</dbReference>
<reference evidence="6" key="1">
    <citation type="submission" date="2021-04" db="EMBL/GenBank/DDBJ databases">
        <title>Proteiniclasticum sedimins sp. nov., an obligate anaerobic bacterium isolated from anaerobic sludge.</title>
        <authorList>
            <person name="Liu J."/>
        </authorList>
    </citation>
    <scope>NUCLEOTIDE SEQUENCE</scope>
    <source>
        <strain evidence="6">BAD-10</strain>
    </source>
</reference>
<evidence type="ECO:0000256" key="3">
    <source>
        <dbReference type="ARBA" id="ARBA00022643"/>
    </source>
</evidence>
<evidence type="ECO:0000313" key="6">
    <source>
        <dbReference type="EMBL" id="MBR0577104.1"/>
    </source>
</evidence>
<dbReference type="InterPro" id="IPR000415">
    <property type="entry name" value="Nitroreductase-like"/>
</dbReference>